<evidence type="ECO:0000313" key="3">
    <source>
        <dbReference type="Proteomes" id="UP000460412"/>
    </source>
</evidence>
<comment type="caution">
    <text evidence="2">The sequence shown here is derived from an EMBL/GenBank/DDBJ whole genome shotgun (WGS) entry which is preliminary data.</text>
</comment>
<proteinExistence type="predicted"/>
<sequence>MKRRVIVEDFGKIKHAELEMKPMMMFVGDNNSGKSYLMSLLWGLLSDTSEILTHLTDEVRNSKLYEECERYVRELIGGGEEIRSFSQEWVGRFWRLLNCCIEQNKDQFVSDIFNKDMYIGKLELVIEGLADLKIETRIEYGEDRRNRWEKEDVEHEYIKMICIWIDSGYWIGIRIVDDYMTQTGRYVEFILRVFLRLWISGSKRVQRIGQNNTVFLPSSRTGFVLSKNLLINNIYENSFNRFSNVIQEDIREEQDSYFTKPVISFLKLLNNIGDRESGRQKLEQLADFIEQTILHGKVEIQNAISKSFMYKPETLNEPIQMYLASAIVTEITPLYLLCKYRYGMSQMFIEEPEMCMHPKLQVLVARVLVRLCNMGVPVTMTTHSDIMIQHINNMLRVKNSHKKQELMAKYKIEEQDLLGTEDVGVYQFSCQGNDSSQVVELKAAEMGFETTTFSDAFEEMLELTYDI</sequence>
<protein>
    <submittedName>
        <fullName evidence="2">AAA family ATPase</fullName>
    </submittedName>
</protein>
<dbReference type="SUPFAM" id="SSF52540">
    <property type="entry name" value="P-loop containing nucleoside triphosphate hydrolases"/>
    <property type="match status" value="1"/>
</dbReference>
<dbReference type="EMBL" id="WUQX01000001">
    <property type="protein sequence ID" value="MXP77327.1"/>
    <property type="molecule type" value="Genomic_DNA"/>
</dbReference>
<dbReference type="AlphaFoldDB" id="A0A7X3MJC3"/>
<reference evidence="2 3" key="1">
    <citation type="submission" date="2019-12" db="EMBL/GenBank/DDBJ databases">
        <title>Sporaefaciens musculi gen. nov., sp. nov., a novel bacterium isolated from the caecum of an obese mouse.</title>
        <authorList>
            <person name="Rasmussen T.S."/>
            <person name="Streidl T."/>
            <person name="Hitch T.C.A."/>
            <person name="Wortmann E."/>
            <person name="Deptula P."/>
            <person name="Hansen M."/>
            <person name="Nielsen D.S."/>
            <person name="Clavel T."/>
            <person name="Vogensen F.K."/>
        </authorList>
    </citation>
    <scope>NUCLEOTIDE SEQUENCE [LARGE SCALE GENOMIC DNA]</scope>
    <source>
        <strain evidence="2 3">WCA-9-b2</strain>
    </source>
</reference>
<evidence type="ECO:0000313" key="2">
    <source>
        <dbReference type="EMBL" id="MXP77327.1"/>
    </source>
</evidence>
<feature type="domain" description="Endonuclease GajA/Old nuclease/RecF-like AAA" evidence="1">
    <location>
        <begin position="1"/>
        <end position="61"/>
    </location>
</feature>
<dbReference type="Gene3D" id="3.40.50.300">
    <property type="entry name" value="P-loop containing nucleotide triphosphate hydrolases"/>
    <property type="match status" value="1"/>
</dbReference>
<gene>
    <name evidence="2" type="ORF">GN277_18665</name>
</gene>
<dbReference type="InterPro" id="IPR027417">
    <property type="entry name" value="P-loop_NTPase"/>
</dbReference>
<organism evidence="2 3">
    <name type="scientific">Sporofaciens musculi</name>
    <dbReference type="NCBI Taxonomy" id="2681861"/>
    <lineage>
        <taxon>Bacteria</taxon>
        <taxon>Bacillati</taxon>
        <taxon>Bacillota</taxon>
        <taxon>Clostridia</taxon>
        <taxon>Lachnospirales</taxon>
        <taxon>Lachnospiraceae</taxon>
        <taxon>Sporofaciens</taxon>
    </lineage>
</organism>
<dbReference type="Pfam" id="PF13175">
    <property type="entry name" value="AAA_15"/>
    <property type="match status" value="1"/>
</dbReference>
<dbReference type="PANTHER" id="PTHR43581:SF4">
    <property type="entry name" value="ATP_GTP PHOSPHATASE"/>
    <property type="match status" value="1"/>
</dbReference>
<accession>A0A7X3MJC3</accession>
<keyword evidence="3" id="KW-1185">Reference proteome</keyword>
<dbReference type="PANTHER" id="PTHR43581">
    <property type="entry name" value="ATP/GTP PHOSPHATASE"/>
    <property type="match status" value="1"/>
</dbReference>
<evidence type="ECO:0000259" key="1">
    <source>
        <dbReference type="Pfam" id="PF13175"/>
    </source>
</evidence>
<dbReference type="Proteomes" id="UP000460412">
    <property type="component" value="Unassembled WGS sequence"/>
</dbReference>
<name>A0A7X3MJC3_9FIRM</name>
<dbReference type="RefSeq" id="WP_159752568.1">
    <property type="nucleotide sequence ID" value="NZ_WUQX01000001.1"/>
</dbReference>
<dbReference type="InterPro" id="IPR041685">
    <property type="entry name" value="AAA_GajA/Old/RecF-like"/>
</dbReference>
<dbReference type="InterPro" id="IPR051396">
    <property type="entry name" value="Bact_Antivir_Def_Nuclease"/>
</dbReference>